<proteinExistence type="predicted"/>
<evidence type="ECO:0000313" key="1">
    <source>
        <dbReference type="EMBL" id="MBB3985380.1"/>
    </source>
</evidence>
<dbReference type="RefSeq" id="WP_183964851.1">
    <property type="nucleotide sequence ID" value="NZ_BAABBZ010000059.1"/>
</dbReference>
<organism evidence="1 2">
    <name type="scientific">Sagittula marina</name>
    <dbReference type="NCBI Taxonomy" id="943940"/>
    <lineage>
        <taxon>Bacteria</taxon>
        <taxon>Pseudomonadati</taxon>
        <taxon>Pseudomonadota</taxon>
        <taxon>Alphaproteobacteria</taxon>
        <taxon>Rhodobacterales</taxon>
        <taxon>Roseobacteraceae</taxon>
        <taxon>Sagittula</taxon>
    </lineage>
</organism>
<evidence type="ECO:0000313" key="2">
    <source>
        <dbReference type="Proteomes" id="UP000541426"/>
    </source>
</evidence>
<dbReference type="EMBL" id="JACIEJ010000003">
    <property type="protein sequence ID" value="MBB3985380.1"/>
    <property type="molecule type" value="Genomic_DNA"/>
</dbReference>
<reference evidence="1 2" key="1">
    <citation type="submission" date="2020-08" db="EMBL/GenBank/DDBJ databases">
        <title>Genomic Encyclopedia of Type Strains, Phase IV (KMG-IV): sequencing the most valuable type-strain genomes for metagenomic binning, comparative biology and taxonomic classification.</title>
        <authorList>
            <person name="Goeker M."/>
        </authorList>
    </citation>
    <scope>NUCLEOTIDE SEQUENCE [LARGE SCALE GENOMIC DNA]</scope>
    <source>
        <strain evidence="1 2">DSM 102235</strain>
    </source>
</reference>
<gene>
    <name evidence="1" type="ORF">GGQ68_001709</name>
</gene>
<sequence length="93" mass="10035">MAFTTIFAHAVLGLAALTSTEAHTPKDLILAQGQPYIGSQGYVAPVAGNYMTTADGCTYRRTQAPGYPPRWVLVVNPQHLGKEPATRKCRGMM</sequence>
<dbReference type="Proteomes" id="UP000541426">
    <property type="component" value="Unassembled WGS sequence"/>
</dbReference>
<comment type="caution">
    <text evidence="1">The sequence shown here is derived from an EMBL/GenBank/DDBJ whole genome shotgun (WGS) entry which is preliminary data.</text>
</comment>
<accession>A0A7W6DRI3</accession>
<keyword evidence="2" id="KW-1185">Reference proteome</keyword>
<dbReference type="AlphaFoldDB" id="A0A7W6DRI3"/>
<name>A0A7W6DRI3_9RHOB</name>
<protein>
    <submittedName>
        <fullName evidence="1">Uncharacterized protein</fullName>
    </submittedName>
</protein>